<keyword evidence="3" id="KW-1185">Reference proteome</keyword>
<evidence type="ECO:0000256" key="1">
    <source>
        <dbReference type="SAM" id="MobiDB-lite"/>
    </source>
</evidence>
<dbReference type="Proteomes" id="UP000694044">
    <property type="component" value="Unassembled WGS sequence"/>
</dbReference>
<evidence type="ECO:0000313" key="2">
    <source>
        <dbReference type="EMBL" id="KAG7387783.1"/>
    </source>
</evidence>
<accession>A0A8T1W6I4</accession>
<gene>
    <name evidence="2" type="ORF">PHYPSEUDO_013682</name>
</gene>
<dbReference type="OrthoDB" id="126668at2759"/>
<comment type="caution">
    <text evidence="2">The sequence shown here is derived from an EMBL/GenBank/DDBJ whole genome shotgun (WGS) entry which is preliminary data.</text>
</comment>
<proteinExistence type="predicted"/>
<dbReference type="AlphaFoldDB" id="A0A8T1W6I4"/>
<evidence type="ECO:0000313" key="3">
    <source>
        <dbReference type="Proteomes" id="UP000694044"/>
    </source>
</evidence>
<protein>
    <submittedName>
        <fullName evidence="2">Uncharacterized protein</fullName>
    </submittedName>
</protein>
<name>A0A8T1W6I4_9STRA</name>
<feature type="compositionally biased region" description="Acidic residues" evidence="1">
    <location>
        <begin position="120"/>
        <end position="133"/>
    </location>
</feature>
<feature type="region of interest" description="Disordered" evidence="1">
    <location>
        <begin position="118"/>
        <end position="181"/>
    </location>
</feature>
<sequence>MSDSERDRKRQRVSEPETSLILDVDSPAKWDFLAPWCEELNGQLTVIHDNVIRVMGPLKKREKPFRFDVESDEEEEEKEDPQEVEKWLWKKREAIELLSLVAKVDRRAFHMLMTEQCGLESDDEGSEEEEEEELRFMLPGDDDGDVILSDDGESDEEEDVEEQDEDEDDGTEDEDDEDDDDVLVLPRDTANSEHHQERENFLLQRFDFISLTGIPGIPDSYESPTEEWQKLFLAEAPQYEPSEEYKKAKARILEMQQDDQPRIPRSLEIPVSLEFSNCSKSVDQLAGYLQQVGVLMEAMKDRAQKLTSVSEEVEKVSECASTIYYRVIELSMTLSQRGIFTNLLAERLCEVLGSEVPVGELHIYMKGGTGADEDQVANREALANLFTGMLLRPLSRAQKQLPAFGTLEIGCEDSALWEFEALCSAFSVSQTSIRNLSLPGACNYRKKDELRGRHWELVAQTFFHPNSCSGGSFSSVCALELSDVELTLDDLAEITAVLQEKEHQTLVAQRWDLCKKSWMLRENTPVQFMETEGDSTVVIASHSITLPYDACVELVQNDSDESTDDGLNDWLDVIIPAYGQCRVRRENVVAVATTEIESAHHKAGGPLTSLSLSFTSALTEAEGLEGLLKQIGWSLRELSLSFHREIDVNAMVPALLKACPNLTKLALDESFIDLDQFSTIYEGIESSEVEALPVLRALQFEDCYGIGEREGKEFMKRLGDPTSRLATHLRELTIHAEEYAEPLDRPTLSELWMALKTNVILEKLDIMMSRTMWSALWKRRLRSFNGQVLPSRRLALSSKLAFLRVTRPESSDGIKTLPVAQRLDRRVLSLIFEFAATRVVRLVQVYE</sequence>
<dbReference type="EMBL" id="JAGDFM010000072">
    <property type="protein sequence ID" value="KAG7387783.1"/>
    <property type="molecule type" value="Genomic_DNA"/>
</dbReference>
<reference evidence="2" key="1">
    <citation type="submission" date="2021-02" db="EMBL/GenBank/DDBJ databases">
        <authorList>
            <person name="Palmer J.M."/>
        </authorList>
    </citation>
    <scope>NUCLEOTIDE SEQUENCE</scope>
    <source>
        <strain evidence="2">SCRP734</strain>
    </source>
</reference>
<feature type="compositionally biased region" description="Acidic residues" evidence="1">
    <location>
        <begin position="140"/>
        <end position="181"/>
    </location>
</feature>
<organism evidence="2 3">
    <name type="scientific">Phytophthora pseudosyringae</name>
    <dbReference type="NCBI Taxonomy" id="221518"/>
    <lineage>
        <taxon>Eukaryota</taxon>
        <taxon>Sar</taxon>
        <taxon>Stramenopiles</taxon>
        <taxon>Oomycota</taxon>
        <taxon>Peronosporomycetes</taxon>
        <taxon>Peronosporales</taxon>
        <taxon>Peronosporaceae</taxon>
        <taxon>Phytophthora</taxon>
    </lineage>
</organism>